<dbReference type="Gene3D" id="3.60.60.10">
    <property type="entry name" value="Penicillin V Acylase, Chain A"/>
    <property type="match status" value="1"/>
</dbReference>
<evidence type="ECO:0000259" key="1">
    <source>
        <dbReference type="Pfam" id="PF03417"/>
    </source>
</evidence>
<comment type="caution">
    <text evidence="2">The sequence shown here is derived from an EMBL/GenBank/DDBJ whole genome shotgun (WGS) entry which is preliminary data.</text>
</comment>
<dbReference type="InterPro" id="IPR052193">
    <property type="entry name" value="Peptidase_C59"/>
</dbReference>
<name>A0A2N0UL16_9FIRM</name>
<sequence length="340" mass="38344">MIDARKHTLDSVKKLTDYSDFNLYKMDICYDYSIDKIIDRGIFDDESALGAILQEVLPDYPVNLKMPNFGCSAFTMKNPDSVMMGRNYDFKNDTSSMLVYCSPKDGYRSVAFAALDNVGANNPELSDETRLATLLSPFISLDGINEKGVSIAVLTLDSKPVRQQSGKPVIATTLAIRLILDRAASTEEAVTLFEKYDMFASSGRDYHFYVTDASGDGRVIEYDCNSDDRKLVVTKSPAVTNFFVMYKNFVKPYQKNGVYGHGRERYDKIINILEKNNSYTKETAWEALVSASQAPNPNDITSNTQWSIVYDNTNLTADISIRRDWNTVTKYSLKENEITE</sequence>
<accession>A0A2N0UL16</accession>
<dbReference type="AlphaFoldDB" id="A0A2N0UL16"/>
<proteinExistence type="predicted"/>
<dbReference type="RefSeq" id="WP_101029394.1">
    <property type="nucleotide sequence ID" value="NZ_CABMMZ010000069.1"/>
</dbReference>
<dbReference type="PANTHER" id="PTHR35527">
    <property type="entry name" value="CHOLOYLGLYCINE HYDROLASE"/>
    <property type="match status" value="1"/>
</dbReference>
<dbReference type="PANTHER" id="PTHR35527:SF2">
    <property type="entry name" value="HYDROLASE"/>
    <property type="match status" value="1"/>
</dbReference>
<dbReference type="Pfam" id="PF03417">
    <property type="entry name" value="AAT"/>
    <property type="match status" value="1"/>
</dbReference>
<feature type="domain" description="Peptidase C45 hydrolase" evidence="1">
    <location>
        <begin position="78"/>
        <end position="320"/>
    </location>
</feature>
<reference evidence="2" key="1">
    <citation type="journal article" date="2018" name="Environ. Microbiol.">
        <title>Sporulation capability and amylosome conservation among diverse human colonic and rumen isolates of the keystone starch-degrader Ruminococcus bromii.</title>
        <authorList>
            <person name="Mukhopadhya I."/>
            <person name="Morais S."/>
            <person name="Laverde-Gomez J."/>
            <person name="Sheridan P.O."/>
            <person name="Walker A.W."/>
            <person name="Kelly W."/>
            <person name="Klieve A.V."/>
            <person name="Ouwerkerk D."/>
            <person name="Duncan S.H."/>
            <person name="Louis P."/>
            <person name="Koropatkin N."/>
            <person name="Cockburn D."/>
            <person name="Kibler R."/>
            <person name="Cooper P.J."/>
            <person name="Sandoval C."/>
            <person name="Crost E."/>
            <person name="Juge N."/>
            <person name="Bayer E.A."/>
            <person name="Flint H.J."/>
        </authorList>
    </citation>
    <scope>NUCLEOTIDE SEQUENCE [LARGE SCALE GENOMIC DNA]</scope>
    <source>
        <strain evidence="2">ATCC 27255</strain>
    </source>
</reference>
<dbReference type="SUPFAM" id="SSF56235">
    <property type="entry name" value="N-terminal nucleophile aminohydrolases (Ntn hydrolases)"/>
    <property type="match status" value="1"/>
</dbReference>
<evidence type="ECO:0000313" key="3">
    <source>
        <dbReference type="Proteomes" id="UP000233425"/>
    </source>
</evidence>
<organism evidence="2 3">
    <name type="scientific">Ruminococcus bromii</name>
    <dbReference type="NCBI Taxonomy" id="40518"/>
    <lineage>
        <taxon>Bacteria</taxon>
        <taxon>Bacillati</taxon>
        <taxon>Bacillota</taxon>
        <taxon>Clostridia</taxon>
        <taxon>Eubacteriales</taxon>
        <taxon>Oscillospiraceae</taxon>
        <taxon>Ruminococcus</taxon>
    </lineage>
</organism>
<protein>
    <submittedName>
        <fullName evidence="2">Penicillin V acylase</fullName>
    </submittedName>
</protein>
<evidence type="ECO:0000313" key="2">
    <source>
        <dbReference type="EMBL" id="PKD27676.1"/>
    </source>
</evidence>
<dbReference type="Proteomes" id="UP000233425">
    <property type="component" value="Unassembled WGS sequence"/>
</dbReference>
<dbReference type="InterPro" id="IPR029055">
    <property type="entry name" value="Ntn_hydrolases_N"/>
</dbReference>
<dbReference type="InterPro" id="IPR005079">
    <property type="entry name" value="Peptidase_C45_hydrolase"/>
</dbReference>
<gene>
    <name evidence="2" type="ORF">RBATCC27255_01440</name>
</gene>
<dbReference type="EMBL" id="NNSR01000069">
    <property type="protein sequence ID" value="PKD27676.1"/>
    <property type="molecule type" value="Genomic_DNA"/>
</dbReference>
<keyword evidence="3" id="KW-1185">Reference proteome</keyword>